<reference evidence="2" key="1">
    <citation type="submission" date="2025-08" db="UniProtKB">
        <authorList>
            <consortium name="RefSeq"/>
        </authorList>
    </citation>
    <scope>IDENTIFICATION</scope>
</reference>
<dbReference type="SUPFAM" id="SSF53098">
    <property type="entry name" value="Ribonuclease H-like"/>
    <property type="match status" value="1"/>
</dbReference>
<organism evidence="1 2">
    <name type="scientific">Hydra vulgaris</name>
    <name type="common">Hydra</name>
    <name type="synonym">Hydra attenuata</name>
    <dbReference type="NCBI Taxonomy" id="6087"/>
    <lineage>
        <taxon>Eukaryota</taxon>
        <taxon>Metazoa</taxon>
        <taxon>Cnidaria</taxon>
        <taxon>Hydrozoa</taxon>
        <taxon>Hydroidolina</taxon>
        <taxon>Anthoathecata</taxon>
        <taxon>Aplanulata</taxon>
        <taxon>Hydridae</taxon>
        <taxon>Hydra</taxon>
    </lineage>
</organism>
<proteinExistence type="predicted"/>
<dbReference type="InterPro" id="IPR012337">
    <property type="entry name" value="RNaseH-like_sf"/>
</dbReference>
<dbReference type="Proteomes" id="UP001652625">
    <property type="component" value="Chromosome 15"/>
</dbReference>
<dbReference type="RefSeq" id="XP_065676736.1">
    <property type="nucleotide sequence ID" value="XM_065820664.1"/>
</dbReference>
<keyword evidence="1" id="KW-1185">Reference proteome</keyword>
<accession>A0ABM4DQ88</accession>
<protein>
    <submittedName>
        <fullName evidence="2">Uncharacterized protein LOC136092427</fullName>
    </submittedName>
</protein>
<dbReference type="GeneID" id="136092427"/>
<evidence type="ECO:0000313" key="1">
    <source>
        <dbReference type="Proteomes" id="UP001652625"/>
    </source>
</evidence>
<name>A0ABM4DQ88_HYDVU</name>
<gene>
    <name evidence="2" type="primary">LOC136092427</name>
</gene>
<sequence>MKKMKKVLKEEYPLLLTYGCSAHYLNLVEKHVTPNFLAHLIEVNKYFQNHHQPRGWLLDDRNGVMPQLPNDTQWNSQVDCLKTYIKNYNHYLDIIEKHEGDIKHNIKKIIDNAGIFREAKNLLIHLEKCEIALDKLQSDSTSLSDACEVWLSLLKDEDLKPYYMAIKLKFDEAMEPFHFLANLTDIKYQGMTPKSNPKIERTNLKLLILTHTTYIRH</sequence>
<evidence type="ECO:0000313" key="2">
    <source>
        <dbReference type="RefSeq" id="XP_065676736.1"/>
    </source>
</evidence>